<evidence type="ECO:0000256" key="4">
    <source>
        <dbReference type="ARBA" id="ARBA00022679"/>
    </source>
</evidence>
<dbReference type="Pfam" id="PF00202">
    <property type="entry name" value="Aminotran_3"/>
    <property type="match status" value="1"/>
</dbReference>
<dbReference type="CDD" id="cd00833">
    <property type="entry name" value="PKS"/>
    <property type="match status" value="1"/>
</dbReference>
<dbReference type="InterPro" id="IPR014043">
    <property type="entry name" value="Acyl_transferase_dom"/>
</dbReference>
<evidence type="ECO:0000256" key="5">
    <source>
        <dbReference type="ARBA" id="ARBA00022898"/>
    </source>
</evidence>
<dbReference type="InterPro" id="IPR036736">
    <property type="entry name" value="ACP-like_sf"/>
</dbReference>
<dbReference type="Gene3D" id="3.40.47.10">
    <property type="match status" value="1"/>
</dbReference>
<feature type="domain" description="Ketosynthase family 3 (KS3)" evidence="8">
    <location>
        <begin position="723"/>
        <end position="1141"/>
    </location>
</feature>
<organism evidence="9 10">
    <name type="scientific">Microbulbifer halophilus</name>
    <dbReference type="NCBI Taxonomy" id="453963"/>
    <lineage>
        <taxon>Bacteria</taxon>
        <taxon>Pseudomonadati</taxon>
        <taxon>Pseudomonadota</taxon>
        <taxon>Gammaproteobacteria</taxon>
        <taxon>Cellvibrionales</taxon>
        <taxon>Microbulbiferaceae</taxon>
        <taxon>Microbulbifer</taxon>
    </lineage>
</organism>
<dbReference type="PROSITE" id="PS50075">
    <property type="entry name" value="CARRIER"/>
    <property type="match status" value="2"/>
</dbReference>
<dbReference type="EMBL" id="JBHUJD010000018">
    <property type="protein sequence ID" value="MFD2311491.1"/>
    <property type="molecule type" value="Genomic_DNA"/>
</dbReference>
<dbReference type="SMART" id="SM00823">
    <property type="entry name" value="PKS_PP"/>
    <property type="match status" value="2"/>
</dbReference>
<feature type="domain" description="Carrier" evidence="7">
    <location>
        <begin position="1614"/>
        <end position="1692"/>
    </location>
</feature>
<dbReference type="Gene3D" id="3.20.20.30">
    <property type="entry name" value="Luciferase-like domain"/>
    <property type="match status" value="1"/>
</dbReference>
<dbReference type="SUPFAM" id="SSF47336">
    <property type="entry name" value="ACP-like"/>
    <property type="match status" value="2"/>
</dbReference>
<dbReference type="Gene3D" id="3.90.1150.10">
    <property type="entry name" value="Aspartate Aminotransferase, domain 1"/>
    <property type="match status" value="1"/>
</dbReference>
<dbReference type="InterPro" id="IPR024011">
    <property type="entry name" value="Biosynth_lucif-like_mOase_dom"/>
</dbReference>
<dbReference type="CDD" id="cd05931">
    <property type="entry name" value="FAAL"/>
    <property type="match status" value="1"/>
</dbReference>
<dbReference type="InterPro" id="IPR005814">
    <property type="entry name" value="Aminotrans_3"/>
</dbReference>
<proteinExistence type="predicted"/>
<dbReference type="PANTHER" id="PTHR43775">
    <property type="entry name" value="FATTY ACID SYNTHASE"/>
    <property type="match status" value="1"/>
</dbReference>
<dbReference type="Gene3D" id="3.30.300.30">
    <property type="match status" value="1"/>
</dbReference>
<dbReference type="PROSITE" id="PS00606">
    <property type="entry name" value="KS3_1"/>
    <property type="match status" value="1"/>
</dbReference>
<keyword evidence="10" id="KW-1185">Reference proteome</keyword>
<dbReference type="PROSITE" id="PS00012">
    <property type="entry name" value="PHOSPHOPANTETHEINE"/>
    <property type="match status" value="1"/>
</dbReference>
<evidence type="ECO:0000259" key="8">
    <source>
        <dbReference type="PROSITE" id="PS52004"/>
    </source>
</evidence>
<dbReference type="SUPFAM" id="SSF55048">
    <property type="entry name" value="Probable ACP-binding domain of malonyl-CoA ACP transacylase"/>
    <property type="match status" value="1"/>
</dbReference>
<feature type="compositionally biased region" description="Low complexity" evidence="6">
    <location>
        <begin position="1711"/>
        <end position="1727"/>
    </location>
</feature>
<dbReference type="Pfam" id="PF02801">
    <property type="entry name" value="Ketoacyl-synt_C"/>
    <property type="match status" value="1"/>
</dbReference>
<dbReference type="SUPFAM" id="SSF53383">
    <property type="entry name" value="PLP-dependent transferases"/>
    <property type="match status" value="1"/>
</dbReference>
<dbReference type="InterPro" id="IPR042099">
    <property type="entry name" value="ANL_N_sf"/>
</dbReference>
<dbReference type="SUPFAM" id="SSF51679">
    <property type="entry name" value="Bacterial luciferase-like"/>
    <property type="match status" value="1"/>
</dbReference>
<dbReference type="InterPro" id="IPR011251">
    <property type="entry name" value="Luciferase-like_dom"/>
</dbReference>
<dbReference type="NCBIfam" id="TIGR04020">
    <property type="entry name" value="seco_metab_LLM"/>
    <property type="match status" value="1"/>
</dbReference>
<dbReference type="Pfam" id="PF00501">
    <property type="entry name" value="AMP-binding"/>
    <property type="match status" value="1"/>
</dbReference>
<dbReference type="InterPro" id="IPR032821">
    <property type="entry name" value="PKS_assoc"/>
</dbReference>
<dbReference type="Gene3D" id="3.40.50.12780">
    <property type="entry name" value="N-terminal domain of ligase-like"/>
    <property type="match status" value="1"/>
</dbReference>
<dbReference type="Proteomes" id="UP001597425">
    <property type="component" value="Unassembled WGS sequence"/>
</dbReference>
<dbReference type="Gene3D" id="3.40.640.10">
    <property type="entry name" value="Type I PLP-dependent aspartate aminotransferase-like (Major domain)"/>
    <property type="match status" value="1"/>
</dbReference>
<feature type="domain" description="Carrier" evidence="7">
    <location>
        <begin position="629"/>
        <end position="706"/>
    </location>
</feature>
<dbReference type="InterPro" id="IPR001227">
    <property type="entry name" value="Ac_transferase_dom_sf"/>
</dbReference>
<dbReference type="Gene3D" id="3.40.366.10">
    <property type="entry name" value="Malonyl-Coenzyme A Acyl Carrier Protein, domain 2"/>
    <property type="match status" value="1"/>
</dbReference>
<dbReference type="InterPro" id="IPR014031">
    <property type="entry name" value="Ketoacyl_synth_C"/>
</dbReference>
<dbReference type="InterPro" id="IPR006162">
    <property type="entry name" value="Ppantetheine_attach_site"/>
</dbReference>
<evidence type="ECO:0000313" key="9">
    <source>
        <dbReference type="EMBL" id="MFD2311491.1"/>
    </source>
</evidence>
<dbReference type="InterPro" id="IPR016039">
    <property type="entry name" value="Thiolase-like"/>
</dbReference>
<evidence type="ECO:0000256" key="6">
    <source>
        <dbReference type="SAM" id="MobiDB-lite"/>
    </source>
</evidence>
<comment type="caution">
    <text evidence="9">The sequence shown here is derived from an EMBL/GenBank/DDBJ whole genome shotgun (WGS) entry which is preliminary data.</text>
</comment>
<dbReference type="InterPro" id="IPR015424">
    <property type="entry name" value="PyrdxlP-dep_Trfase"/>
</dbReference>
<dbReference type="SUPFAM" id="SSF53901">
    <property type="entry name" value="Thiolase-like"/>
    <property type="match status" value="1"/>
</dbReference>
<dbReference type="SUPFAM" id="SSF52151">
    <property type="entry name" value="FabD/lysophospholipase-like"/>
    <property type="match status" value="1"/>
</dbReference>
<dbReference type="Gene3D" id="3.30.70.3290">
    <property type="match status" value="1"/>
</dbReference>
<accession>A0ABW5ED20</accession>
<dbReference type="SMART" id="SM01294">
    <property type="entry name" value="PKS_PP_betabranch"/>
    <property type="match status" value="1"/>
</dbReference>
<dbReference type="SUPFAM" id="SSF56801">
    <property type="entry name" value="Acetyl-CoA synthetase-like"/>
    <property type="match status" value="1"/>
</dbReference>
<evidence type="ECO:0000256" key="1">
    <source>
        <dbReference type="ARBA" id="ARBA00005194"/>
    </source>
</evidence>
<gene>
    <name evidence="9" type="ORF">ACFSKX_13775</name>
</gene>
<dbReference type="InterPro" id="IPR036661">
    <property type="entry name" value="Luciferase-like_sf"/>
</dbReference>
<evidence type="ECO:0000259" key="7">
    <source>
        <dbReference type="PROSITE" id="PS50075"/>
    </source>
</evidence>
<dbReference type="InterPro" id="IPR014030">
    <property type="entry name" value="Ketoacyl_synth_N"/>
</dbReference>
<keyword evidence="2" id="KW-0596">Phosphopantetheine</keyword>
<dbReference type="Pfam" id="PF16197">
    <property type="entry name" value="KAsynt_C_assoc"/>
    <property type="match status" value="1"/>
</dbReference>
<keyword evidence="4" id="KW-0808">Transferase</keyword>
<dbReference type="PANTHER" id="PTHR43775:SF37">
    <property type="entry name" value="SI:DKEY-61P9.11"/>
    <property type="match status" value="1"/>
</dbReference>
<dbReference type="InterPro" id="IPR045851">
    <property type="entry name" value="AMP-bd_C_sf"/>
</dbReference>
<dbReference type="InterPro" id="IPR018201">
    <property type="entry name" value="Ketoacyl_synth_AS"/>
</dbReference>
<dbReference type="InterPro" id="IPR020806">
    <property type="entry name" value="PKS_PP-bd"/>
</dbReference>
<comment type="pathway">
    <text evidence="1">Lipid metabolism; fatty acid biosynthesis.</text>
</comment>
<dbReference type="RefSeq" id="WP_377535545.1">
    <property type="nucleotide sequence ID" value="NZ_JBHSIG010000001.1"/>
</dbReference>
<evidence type="ECO:0000256" key="3">
    <source>
        <dbReference type="ARBA" id="ARBA00022553"/>
    </source>
</evidence>
<dbReference type="Pfam" id="PF00109">
    <property type="entry name" value="ketoacyl-synt"/>
    <property type="match status" value="1"/>
</dbReference>
<dbReference type="CDD" id="cd00610">
    <property type="entry name" value="OAT_like"/>
    <property type="match status" value="1"/>
</dbReference>
<reference evidence="10" key="1">
    <citation type="journal article" date="2019" name="Int. J. Syst. Evol. Microbiol.">
        <title>The Global Catalogue of Microorganisms (GCM) 10K type strain sequencing project: providing services to taxonomists for standard genome sequencing and annotation.</title>
        <authorList>
            <consortium name="The Broad Institute Genomics Platform"/>
            <consortium name="The Broad Institute Genome Sequencing Center for Infectious Disease"/>
            <person name="Wu L."/>
            <person name="Ma J."/>
        </authorList>
    </citation>
    <scope>NUCLEOTIDE SEQUENCE [LARGE SCALE GENOMIC DNA]</scope>
    <source>
        <strain evidence="10">KCTC 12848</strain>
    </source>
</reference>
<dbReference type="Pfam" id="PF00698">
    <property type="entry name" value="Acyl_transf_1"/>
    <property type="match status" value="1"/>
</dbReference>
<protein>
    <submittedName>
        <fullName evidence="9">MupA/Atu3671 family FMN-dependent luciferase-like monooxygenase</fullName>
    </submittedName>
</protein>
<keyword evidence="3" id="KW-0597">Phosphoprotein</keyword>
<keyword evidence="5" id="KW-0663">Pyridoxal phosphate</keyword>
<evidence type="ECO:0000313" key="10">
    <source>
        <dbReference type="Proteomes" id="UP001597425"/>
    </source>
</evidence>
<dbReference type="InterPro" id="IPR050091">
    <property type="entry name" value="PKS_NRPS_Biosynth_Enz"/>
</dbReference>
<dbReference type="Pfam" id="PF00550">
    <property type="entry name" value="PP-binding"/>
    <property type="match status" value="2"/>
</dbReference>
<dbReference type="InterPro" id="IPR000873">
    <property type="entry name" value="AMP-dep_synth/lig_dom"/>
</dbReference>
<sequence length="2674" mass="289867">MARSKPHKQERIPMGGAVSKKGLRQTSEFSRINSIVELLRWRGAADAEQTAIGFIDDKESLVTTVDFATLDLRARAIGAWLAARGPRGQRVVIALPTGIAYMEVFFGCLYGGAIPVPLFPPHSRSFKAARLSSVLLDCDASHVFAMSTDLGAMSTWIEAIGSRAVVQDALAIDDEFAEQWSDPGVGGKDVAFLQYTSGSTTTPKGVMVSHANLLHNLHMMRRRWQLDENSIIVSWLPIFHDLGVVGNNLLGIFLGAPQYLMAAQTFVKRPGAWLRAIGHYRAHIAMAPNFAYRLCVERVSEEERRCLDLTHWRLAVSCGEPVVPAMVDAFISTFEHCGFAAEAMTPAMGMAETTLFVSGDVPEKPVQARTFSDRGLRKLIAKPVRSTRQRGRRVMSCGLVMDDLEIRIVDPDTLQTLPEGKIGELWVRGDSVALGYWNKPDATKPVFHACTSDTQEEPFLRTGDLAFMFDDELHICGRLKDVIIIRGQNFLPTDIEVALEECHPLLRRDFGVAFAVDTGDEESLVAVYEAETQSSVPIDIAEIARATATAISEGFDLQLRGFVLVRRGTLSKTTSGKVTREKTREQFLKGRLSTLSSWFHPRVEAVVNPAGTVSVEEAAYVSSLPVEMAEVRSLASWLCHAVAQILEVLPADVDPEVPFAAHGLNSLGVGRLAALIEQKLQRKVSERLIYDYPTATALAEYFAGNTEESVTPAATRSSLGADRDAVAIVGIGCRLPGAKNPHEFWRVLEGGVDAVTQIRPERGTPNTCYAPDGSPVRAEWGGFIDNVDEFDPGFFGISGTEAVAMDPQQRLLLEVAWEAMESAGVAVQQLSGSRTGVFVGISGSDYARLPFADDASAGPHDGTGNACSIAANRLSYLWNFRGPSIAVDTACSSSLVAVHMACRSILQGESDLALAAGVNLLLAPDLTITFSQAGMMSPRGRCRSFDDGADGYVRGEGCVALLLKPLSAALRDGDHIRAVIRGSTVNQDGRSNGLTAPNGPAQESVIRDALADARVSPETVDYVESHGSGTPLGDPIEAGALARVFAERASPLLIGSVKTNIGHLEAGAGIAGLLKVVLSLEKGVVPASLHFRKPNHRVPWEQTQLEVCAQTQPWPDRGRARRAGVTSFGFGGTNAHVIVEEAPNVPENTQAVSVTAEQALLLVSAKTETALDELMQRYASNLSDVSTEHLRAFCAAAAHGRTPMNFRAAAVAASPAAMRQRLTELATGRRPNLCAKEQVPAVAPRIAWFFSGQGAAYAGMARELYEAFPVFRQRLDKCIAWSKRKGLGELAAVLLGSDKILLQSAAVAQPALFAFQIALVDLWRAAGVQMEVVCGHSIGEYAAAYAAGMLETEEALDLLSIRGRLMDELVAPGGMLAVEMSAEDLKPHLSEEEGVYIAALNGATQTVCAGDRDALYRFEKRAQEANIRCTLLDVTHAFHSPLMRPVIEPFSAPVRTMPTAVARTRFVSCLEGICYDPETQLPEDYWIRHLESPVDFVAGAQVALAEPVTAVLEIGPIPTLTALAQELLPQAPLRWLQWPGETRSPLAQAQAVAGRLFAAGVDLDWYIIFPDAPCSAENLPTYPFQRRRCWNRKQNSAPLMSEHKTNASTTASGADSSQVMLRLKEIVSSSLGVAADTIDPTAPFLEMGMDSISLIGVIRTIEREFSLQLEVRQIFESLYNLELLCVHCESKAKVGPQTSAKQPAQLPPEPTAEAPAHETSTVSASSSAPLSSQVNALLYDQIRAMTQLMQSQLQLLGAGPQGAALPQTMMESKTAETSRPTEPPPAVTASIPQWKVAETTIEQLTEPQRRHLDALIERYCARTAGSKAYAQRHRPHLADNRVAAGFRALTKEMHYPLVGASAQGARTWDIDGNEYIDVTMGFGVNLLGHNPPFIRRAIADQLERGMQLGPQSEMAGEVAALICELTGNERAAFVNSGTEAIMIACRLARAVTRRDIIVIFSGSYHGQHEATIVVPSSGGDDFRARPGVPGISESSIANTVVLNYGDDASLAYIEANATHIAGVLVEPVQSHQLELQPRAFLHALRKLTKEQGIALIFDEMLTGFRCHLGGAQALFGLRADLVTYGKIIGGGLPIGVISGCGRFMDAVDGGQWRYGDKSYPETETTFVSGTHSKHPLAMAAAYATLQHLKQEGPGLQEHLNASTAAFAKELNAYFNTEGLPLRVSHFCSLFRIAFGGNANLMYYHLLEKGVLLWEGRVYALSTAHTDEDLAHIVGAFKQSVEALREGGFLPPGASAAGAGELSESTKTECVAAPPSTCERSPTQASYTAVGEKKRLPVDFSLSFFGRYEREFDKEKYDLLFASARFADAHDFKAVWIPERHFHAFGGFSPNPSVTAAALARETSRIQLRAGSVVVPLHHPVRIAEEWALVDNLSQGRVGIAAASGWHPDDFVLAPEAYSDNRTITFSNIEVVRKLWRGETVEFTGGTGKPFGARIFPMPKRSDLPIWITVVKNPDTYAEAGRRGFGILTNMMGQSVDELAANIQVYQAARAEAGLDPDTGGVTVLVHAYVTENAEQARVVAAKPFRDYLATMAGLLDSLARNFDKEKSFDSLSQEDRDYLLDVAYRRYVENSALIGSPESCAPIVESLIDAGVTELACFVDFGIDSKRVLESLPHLDRLRERFASPNNYTEVSKKEGVEQPNIDSDRMTVLEEDL</sequence>
<dbReference type="InterPro" id="IPR040097">
    <property type="entry name" value="FAAL/FAAC"/>
</dbReference>
<dbReference type="PROSITE" id="PS52004">
    <property type="entry name" value="KS3_2"/>
    <property type="match status" value="1"/>
</dbReference>
<dbReference type="SMART" id="SM00827">
    <property type="entry name" value="PKS_AT"/>
    <property type="match status" value="1"/>
</dbReference>
<dbReference type="Gene3D" id="1.10.1200.10">
    <property type="entry name" value="ACP-like"/>
    <property type="match status" value="2"/>
</dbReference>
<dbReference type="InterPro" id="IPR016035">
    <property type="entry name" value="Acyl_Trfase/lysoPLipase"/>
</dbReference>
<dbReference type="Pfam" id="PF00296">
    <property type="entry name" value="Bac_luciferase"/>
    <property type="match status" value="1"/>
</dbReference>
<feature type="region of interest" description="Disordered" evidence="6">
    <location>
        <begin position="1697"/>
        <end position="1727"/>
    </location>
</feature>
<dbReference type="SMART" id="SM00825">
    <property type="entry name" value="PKS_KS"/>
    <property type="match status" value="1"/>
</dbReference>
<name>A0ABW5ED20_9GAMM</name>
<dbReference type="InterPro" id="IPR016036">
    <property type="entry name" value="Malonyl_transacylase_ACP-bd"/>
</dbReference>
<dbReference type="InterPro" id="IPR009081">
    <property type="entry name" value="PP-bd_ACP"/>
</dbReference>
<dbReference type="InterPro" id="IPR020841">
    <property type="entry name" value="PKS_Beta-ketoAc_synthase_dom"/>
</dbReference>
<dbReference type="InterPro" id="IPR015422">
    <property type="entry name" value="PyrdxlP-dep_Trfase_small"/>
</dbReference>
<evidence type="ECO:0000256" key="2">
    <source>
        <dbReference type="ARBA" id="ARBA00022450"/>
    </source>
</evidence>
<dbReference type="InterPro" id="IPR015421">
    <property type="entry name" value="PyrdxlP-dep_Trfase_major"/>
</dbReference>